<name>A0A834VCD6_SARSC</name>
<evidence type="ECO:0000259" key="2">
    <source>
        <dbReference type="SMART" id="SM01349"/>
    </source>
</evidence>
<feature type="compositionally biased region" description="Polar residues" evidence="1">
    <location>
        <begin position="626"/>
        <end position="673"/>
    </location>
</feature>
<evidence type="ECO:0000256" key="1">
    <source>
        <dbReference type="SAM" id="MobiDB-lite"/>
    </source>
</evidence>
<feature type="region of interest" description="Disordered" evidence="1">
    <location>
        <begin position="227"/>
        <end position="254"/>
    </location>
</feature>
<sequence>MQSLISDDLDSMDTLNGSACDSNDSSVDSVLNETIIFDCSEIEIDNGRQLSSNIEDCSFRTDWSTSVDSVLSNEYHQQPKKELQKSFSNQNHKDNKFSYSATNSPYSNRKNLVSENGEIIWDSDWDWIQMYDKMLRMTGRRKIERQCGCQVKKHFDYSSDPFSVQLNYVSNNRVRKNGEQKSRNSDHSRLVKNRSNHQASNHTNNNSNNEMPNDEIDFKKISSFKRATSAPPVKRNPFLNKLPPSNSSKSSGAADEEMFMNQFEDVPRVQIFSIKDLELELNKINMICSNPNSEWEKRIECLKKFRSLLIAGATDYDEFYQSLTSLQVPFQTSVKDLRSQVVREACISIAFLSQRIGNKCDRFAEALLPTLIDSIQNSAKIMSSSAVVAIRFVIQHTHASRLIPIITYNFSSKSKEIRKACCEFLDQLLHTWPAHTLEKHVGTLQETIKKGISDADPEARALARKAFWGFADKFKVESDYLLSSLDSNKQRMLQGEQMSNWSSTNSLNKAQNYSNRPLTTSRTNSIGTNGSIESISRQCGSLMKRSAIPVPSPKINSCSPRTPIKATSAIDIDAQRRARTKANINLNQTKMMLNSVNNSLNKRNGNPIYSGGSQTHERTPRRNRVSKSQPGSRSASPSNRINCYSTPASGSALSTSASKTKRTSLTNRDQSPIRSAAHRFERKLSSTGSATTGGRSKSYLTSSDLDLRNRILHQNDEQRIENAFAKHVTPRKKFFDDQSDESETSSICSDASFANYGVRPTEDISKILENLSSSHWSDRKDGLLGLNNFLRFTDERLNTFQLKRITDIFTRMLVDPHTKAFSLFLNTLNELIHIYKTELNSWLYILMTRLFLKVGSDTLGSIQTRILKTFESIRESFPIENQFNVIMRLLSDQTQTLNAKVKIAILQYLSKLIFLMDSSDFVFKRDNNHDIQTALIKIVSWTADIKSSDLRKISQDTIVDLYNLNSSEMTLYLNGLRKTYQDAAYQIIQHKQKSRLSQSPSTSSSLMQTPFIVKNISIVNRNFFDGNENLNSADIYDSLRKTSDEIQKYSFNIDPEAFSSSNTYELINKNDGLNDHDDSNSLRNDQYGVNTLSNASLDSGISQNLTMVHDVTLVGNRTYKMLQNDHSPKINGFDALSINRTLTPPLSNGHTNDNSLLMAFTSNSINLYDFVRYLSESNNQNGDINDGDEEDIDAKITKAYEMLLDKLGEEKECYKSQVQLLRSLGLILDRSKKNLFNNFAASTLKLLINLVCQNEAKDVIKAAEDTAIRAICNFDPIESYKILQPYLIHEESSFIIIAIKILTKIVEITDKQIVMNLLPEMMPFLVNAYDNKESAVRKTAVFCMVAIYNSVGDLMNSYLSSLNRSKMKLLKLYIDRSIQTSTSSLMTTSRTSTTTAASSTSSMID</sequence>
<feature type="domain" description="TOG" evidence="2">
    <location>
        <begin position="756"/>
        <end position="1002"/>
    </location>
</feature>
<feature type="domain" description="TOG" evidence="2">
    <location>
        <begin position="1183"/>
        <end position="1383"/>
    </location>
</feature>
<organism evidence="3">
    <name type="scientific">Sarcoptes scabiei</name>
    <name type="common">Itch mite</name>
    <name type="synonym">Acarus scabiei</name>
    <dbReference type="NCBI Taxonomy" id="52283"/>
    <lineage>
        <taxon>Eukaryota</taxon>
        <taxon>Metazoa</taxon>
        <taxon>Ecdysozoa</taxon>
        <taxon>Arthropoda</taxon>
        <taxon>Chelicerata</taxon>
        <taxon>Arachnida</taxon>
        <taxon>Acari</taxon>
        <taxon>Acariformes</taxon>
        <taxon>Sarcoptiformes</taxon>
        <taxon>Astigmata</taxon>
        <taxon>Psoroptidia</taxon>
        <taxon>Sarcoptoidea</taxon>
        <taxon>Sarcoptidae</taxon>
        <taxon>Sarcoptinae</taxon>
        <taxon>Sarcoptes</taxon>
    </lineage>
</organism>
<dbReference type="InterPro" id="IPR011989">
    <property type="entry name" value="ARM-like"/>
</dbReference>
<dbReference type="GO" id="GO:0072686">
    <property type="term" value="C:mitotic spindle"/>
    <property type="evidence" value="ECO:0007669"/>
    <property type="project" value="TreeGrafter"/>
</dbReference>
<dbReference type="SMART" id="SM01349">
    <property type="entry name" value="TOG"/>
    <property type="match status" value="3"/>
</dbReference>
<reference evidence="3" key="2">
    <citation type="submission" date="2020-01" db="EMBL/GenBank/DDBJ databases">
        <authorList>
            <person name="Korhonen P.K.K."/>
            <person name="Guangxu M.G."/>
            <person name="Wang T.W."/>
            <person name="Stroehlein A.J.S."/>
            <person name="Young N.D."/>
            <person name="Ang C.-S.A."/>
            <person name="Fernando D.W.F."/>
            <person name="Lu H.L."/>
            <person name="Taylor S.T."/>
            <person name="Ehtesham M.E.M."/>
            <person name="Najaraj S.H.N."/>
            <person name="Harsha G.H.G."/>
            <person name="Madugundu A.M."/>
            <person name="Renuse S.R."/>
            <person name="Holt D.H."/>
            <person name="Pandey A.P."/>
            <person name="Papenfuss A.P."/>
            <person name="Gasser R.B.G."/>
            <person name="Fischer K.F."/>
        </authorList>
    </citation>
    <scope>NUCLEOTIDE SEQUENCE</scope>
    <source>
        <strain evidence="3">SSS_KF_BRIS2020</strain>
    </source>
</reference>
<feature type="region of interest" description="Disordered" evidence="1">
    <location>
        <begin position="170"/>
        <end position="214"/>
    </location>
</feature>
<dbReference type="GO" id="GO:0045180">
    <property type="term" value="C:basal cortex"/>
    <property type="evidence" value="ECO:0007669"/>
    <property type="project" value="TreeGrafter"/>
</dbReference>
<dbReference type="GO" id="GO:0000776">
    <property type="term" value="C:kinetochore"/>
    <property type="evidence" value="ECO:0007669"/>
    <property type="project" value="TreeGrafter"/>
</dbReference>
<dbReference type="InterPro" id="IPR024395">
    <property type="entry name" value="CLASP_N_dom"/>
</dbReference>
<dbReference type="InterPro" id="IPR016024">
    <property type="entry name" value="ARM-type_fold"/>
</dbReference>
<dbReference type="Pfam" id="PF12348">
    <property type="entry name" value="CLASP_N"/>
    <property type="match status" value="1"/>
</dbReference>
<feature type="region of interest" description="Disordered" evidence="1">
    <location>
        <begin position="496"/>
        <end position="532"/>
    </location>
</feature>
<dbReference type="PANTHER" id="PTHR21567:SF9">
    <property type="entry name" value="CLIP-ASSOCIATING PROTEIN"/>
    <property type="match status" value="1"/>
</dbReference>
<dbReference type="OrthoDB" id="46159at2759"/>
<feature type="compositionally biased region" description="Low complexity" evidence="1">
    <location>
        <begin position="239"/>
        <end position="251"/>
    </location>
</feature>
<accession>A0A834VCD6</accession>
<gene>
    <name evidence="3" type="ORF">SSS_6918</name>
</gene>
<dbReference type="InterPro" id="IPR034085">
    <property type="entry name" value="TOG"/>
</dbReference>
<dbReference type="EnsemblMetazoa" id="SSS_6918s_mrna">
    <property type="protein sequence ID" value="KAF7491581.1"/>
    <property type="gene ID" value="SSS_6918"/>
</dbReference>
<protein>
    <submittedName>
        <fullName evidence="3">CLIP-associating protein 1</fullName>
    </submittedName>
</protein>
<feature type="region of interest" description="Disordered" evidence="1">
    <location>
        <begin position="84"/>
        <end position="104"/>
    </location>
</feature>
<dbReference type="EMBL" id="WVUK01000059">
    <property type="protein sequence ID" value="KAF7491581.1"/>
    <property type="molecule type" value="Genomic_DNA"/>
</dbReference>
<dbReference type="GO" id="GO:0005815">
    <property type="term" value="C:microtubule organizing center"/>
    <property type="evidence" value="ECO:0007669"/>
    <property type="project" value="TreeGrafter"/>
</dbReference>
<evidence type="ECO:0000313" key="4">
    <source>
        <dbReference type="EnsemblMetazoa" id="KAF7491581.1"/>
    </source>
</evidence>
<dbReference type="GO" id="GO:0040001">
    <property type="term" value="P:establishment of mitotic spindle localization"/>
    <property type="evidence" value="ECO:0007669"/>
    <property type="project" value="TreeGrafter"/>
</dbReference>
<dbReference type="Proteomes" id="UP000070412">
    <property type="component" value="Unassembled WGS sequence"/>
</dbReference>
<feature type="domain" description="TOG" evidence="2">
    <location>
        <begin position="273"/>
        <end position="507"/>
    </location>
</feature>
<feature type="compositionally biased region" description="Low complexity" evidence="1">
    <location>
        <begin position="685"/>
        <end position="698"/>
    </location>
</feature>
<evidence type="ECO:0000313" key="5">
    <source>
        <dbReference type="Proteomes" id="UP000070412"/>
    </source>
</evidence>
<feature type="region of interest" description="Disordered" evidence="1">
    <location>
        <begin position="1385"/>
        <end position="1405"/>
    </location>
</feature>
<feature type="compositionally biased region" description="Low complexity" evidence="1">
    <location>
        <begin position="196"/>
        <end position="209"/>
    </location>
</feature>
<dbReference type="GO" id="GO:0005881">
    <property type="term" value="C:cytoplasmic microtubule"/>
    <property type="evidence" value="ECO:0007669"/>
    <property type="project" value="TreeGrafter"/>
</dbReference>
<feature type="region of interest" description="Disordered" evidence="1">
    <location>
        <begin position="597"/>
        <end position="700"/>
    </location>
</feature>
<dbReference type="GO" id="GO:0005876">
    <property type="term" value="C:spindle microtubule"/>
    <property type="evidence" value="ECO:0007669"/>
    <property type="project" value="TreeGrafter"/>
</dbReference>
<feature type="compositionally biased region" description="Basic and acidic residues" evidence="1">
    <location>
        <begin position="176"/>
        <end position="189"/>
    </location>
</feature>
<dbReference type="Gene3D" id="1.25.10.10">
    <property type="entry name" value="Leucine-rich Repeat Variant"/>
    <property type="match status" value="3"/>
</dbReference>
<dbReference type="GO" id="GO:0008017">
    <property type="term" value="F:microtubule binding"/>
    <property type="evidence" value="ECO:0007669"/>
    <property type="project" value="TreeGrafter"/>
</dbReference>
<dbReference type="PANTHER" id="PTHR21567">
    <property type="entry name" value="CLASP"/>
    <property type="match status" value="1"/>
</dbReference>
<dbReference type="SUPFAM" id="SSF48371">
    <property type="entry name" value="ARM repeat"/>
    <property type="match status" value="1"/>
</dbReference>
<reference evidence="5" key="1">
    <citation type="journal article" date="2020" name="PLoS Negl. Trop. Dis.">
        <title>High-quality nuclear genome for Sarcoptes scabiei-A critical resource for a neglected parasite.</title>
        <authorList>
            <person name="Korhonen P.K."/>
            <person name="Gasser R.B."/>
            <person name="Ma G."/>
            <person name="Wang T."/>
            <person name="Stroehlein A.J."/>
            <person name="Young N.D."/>
            <person name="Ang C.S."/>
            <person name="Fernando D.D."/>
            <person name="Lu H.C."/>
            <person name="Taylor S."/>
            <person name="Reynolds S.L."/>
            <person name="Mofiz E."/>
            <person name="Najaraj S.H."/>
            <person name="Gowda H."/>
            <person name="Madugundu A."/>
            <person name="Renuse S."/>
            <person name="Holt D."/>
            <person name="Pandey A."/>
            <person name="Papenfuss A.T."/>
            <person name="Fischer K."/>
        </authorList>
    </citation>
    <scope>NUCLEOTIDE SEQUENCE [LARGE SCALE GENOMIC DNA]</scope>
</reference>
<reference evidence="4" key="3">
    <citation type="submission" date="2022-06" db="UniProtKB">
        <authorList>
            <consortium name="EnsemblMetazoa"/>
        </authorList>
    </citation>
    <scope>IDENTIFICATION</scope>
</reference>
<dbReference type="GO" id="GO:0090307">
    <property type="term" value="P:mitotic spindle assembly"/>
    <property type="evidence" value="ECO:0007669"/>
    <property type="project" value="TreeGrafter"/>
</dbReference>
<proteinExistence type="predicted"/>
<evidence type="ECO:0000313" key="3">
    <source>
        <dbReference type="EMBL" id="KAF7491581.1"/>
    </source>
</evidence>
<keyword evidence="5" id="KW-1185">Reference proteome</keyword>